<reference evidence="6" key="1">
    <citation type="submission" date="2022-09" db="EMBL/GenBank/DDBJ databases">
        <title>Diverse halophilic archaea isolated from saline environments.</title>
        <authorList>
            <person name="Cui H.-L."/>
        </authorList>
    </citation>
    <scope>NUCLEOTIDE SEQUENCE</scope>
    <source>
        <strain evidence="6">ZS-35-S2</strain>
    </source>
</reference>
<dbReference type="RefSeq" id="WP_260593498.1">
    <property type="nucleotide sequence ID" value="NZ_CP104003.1"/>
</dbReference>
<dbReference type="AlphaFoldDB" id="A0A9E7R2X7"/>
<dbReference type="InterPro" id="IPR005471">
    <property type="entry name" value="Tscrpt_reg_IclR_N"/>
</dbReference>
<dbReference type="GO" id="GO:0045892">
    <property type="term" value="P:negative regulation of DNA-templated transcription"/>
    <property type="evidence" value="ECO:0007669"/>
    <property type="project" value="TreeGrafter"/>
</dbReference>
<keyword evidence="3" id="KW-0804">Transcription</keyword>
<dbReference type="InterPro" id="IPR036390">
    <property type="entry name" value="WH_DNA-bd_sf"/>
</dbReference>
<dbReference type="InterPro" id="IPR050707">
    <property type="entry name" value="HTH_MetabolicPath_Reg"/>
</dbReference>
<dbReference type="GeneID" id="74944846"/>
<evidence type="ECO:0000259" key="4">
    <source>
        <dbReference type="PROSITE" id="PS51077"/>
    </source>
</evidence>
<sequence>MDETDSASGTVKSAATLLSVVEAIRELDGGGVTELADHLDIGKSTVHRHLSTLQAHDYVVKEADEYHLGLRLLGLGEYVRERNRTYAMARPVVDQLAEETEERALFMTEEHGRAVYLYRSVGTHGVRTNSTTGTRRYLHTIAGGKAILAHLPAKRVDEIVDRWGLPPETQSTITDREQLATELERIRECGVAFNREECIEGLQAVATPVLAPDGTVVGALSVSGPAHRIKGEWLEDGIPDLLLGSANELELNLKYAPESST</sequence>
<dbReference type="InterPro" id="IPR011991">
    <property type="entry name" value="ArsR-like_HTH"/>
</dbReference>
<keyword evidence="7" id="KW-1185">Reference proteome</keyword>
<dbReference type="PANTHER" id="PTHR30136">
    <property type="entry name" value="HELIX-TURN-HELIX TRANSCRIPTIONAL REGULATOR, ICLR FAMILY"/>
    <property type="match status" value="1"/>
</dbReference>
<keyword evidence="2" id="KW-0238">DNA-binding</keyword>
<dbReference type="Gene3D" id="1.10.10.10">
    <property type="entry name" value="Winged helix-like DNA-binding domain superfamily/Winged helix DNA-binding domain"/>
    <property type="match status" value="1"/>
</dbReference>
<dbReference type="GO" id="GO:0003677">
    <property type="term" value="F:DNA binding"/>
    <property type="evidence" value="ECO:0007669"/>
    <property type="project" value="UniProtKB-KW"/>
</dbReference>
<accession>A0A9E7R2X7</accession>
<dbReference type="KEGG" id="ssai:N0B31_20450"/>
<dbReference type="PANTHER" id="PTHR30136:SF35">
    <property type="entry name" value="HTH-TYPE TRANSCRIPTIONAL REGULATOR RV1719"/>
    <property type="match status" value="1"/>
</dbReference>
<dbReference type="InterPro" id="IPR014757">
    <property type="entry name" value="Tscrpt_reg_IclR_C"/>
</dbReference>
<evidence type="ECO:0000259" key="5">
    <source>
        <dbReference type="PROSITE" id="PS51078"/>
    </source>
</evidence>
<dbReference type="SUPFAM" id="SSF46785">
    <property type="entry name" value="Winged helix' DNA-binding domain"/>
    <property type="match status" value="1"/>
</dbReference>
<dbReference type="PROSITE" id="PS51078">
    <property type="entry name" value="ICLR_ED"/>
    <property type="match status" value="1"/>
</dbReference>
<protein>
    <submittedName>
        <fullName evidence="6">IclR family transcriptional regulator</fullName>
    </submittedName>
</protein>
<keyword evidence="1" id="KW-0805">Transcription regulation</keyword>
<evidence type="ECO:0000256" key="3">
    <source>
        <dbReference type="ARBA" id="ARBA00023163"/>
    </source>
</evidence>
<dbReference type="SUPFAM" id="SSF55781">
    <property type="entry name" value="GAF domain-like"/>
    <property type="match status" value="1"/>
</dbReference>
<evidence type="ECO:0000313" key="6">
    <source>
        <dbReference type="EMBL" id="UWM54478.1"/>
    </source>
</evidence>
<dbReference type="CDD" id="cd00090">
    <property type="entry name" value="HTH_ARSR"/>
    <property type="match status" value="1"/>
</dbReference>
<evidence type="ECO:0000256" key="2">
    <source>
        <dbReference type="ARBA" id="ARBA00023125"/>
    </source>
</evidence>
<feature type="domain" description="HTH iclR-type" evidence="4">
    <location>
        <begin position="11"/>
        <end position="70"/>
    </location>
</feature>
<feature type="domain" description="IclR-ED" evidence="5">
    <location>
        <begin position="71"/>
        <end position="255"/>
    </location>
</feature>
<dbReference type="InterPro" id="IPR036388">
    <property type="entry name" value="WH-like_DNA-bd_sf"/>
</dbReference>
<organism evidence="6 7">
    <name type="scientific">Salinirubellus salinus</name>
    <dbReference type="NCBI Taxonomy" id="1364945"/>
    <lineage>
        <taxon>Archaea</taxon>
        <taxon>Methanobacteriati</taxon>
        <taxon>Methanobacteriota</taxon>
        <taxon>Stenosarchaea group</taxon>
        <taxon>Halobacteria</taxon>
        <taxon>Halobacteriales</taxon>
        <taxon>Natronomonadaceae</taxon>
        <taxon>Salinirubellus</taxon>
    </lineage>
</organism>
<evidence type="ECO:0000256" key="1">
    <source>
        <dbReference type="ARBA" id="ARBA00023015"/>
    </source>
</evidence>
<proteinExistence type="predicted"/>
<evidence type="ECO:0000313" key="7">
    <source>
        <dbReference type="Proteomes" id="UP001057580"/>
    </source>
</evidence>
<dbReference type="PROSITE" id="PS51077">
    <property type="entry name" value="HTH_ICLR"/>
    <property type="match status" value="1"/>
</dbReference>
<dbReference type="Pfam" id="PF09339">
    <property type="entry name" value="HTH_IclR"/>
    <property type="match status" value="1"/>
</dbReference>
<dbReference type="InterPro" id="IPR029016">
    <property type="entry name" value="GAF-like_dom_sf"/>
</dbReference>
<gene>
    <name evidence="6" type="ORF">N0B31_20450</name>
</gene>
<dbReference type="Proteomes" id="UP001057580">
    <property type="component" value="Chromosome"/>
</dbReference>
<dbReference type="GO" id="GO:0003700">
    <property type="term" value="F:DNA-binding transcription factor activity"/>
    <property type="evidence" value="ECO:0007669"/>
    <property type="project" value="TreeGrafter"/>
</dbReference>
<dbReference type="EMBL" id="CP104003">
    <property type="protein sequence ID" value="UWM54478.1"/>
    <property type="molecule type" value="Genomic_DNA"/>
</dbReference>
<dbReference type="SMART" id="SM00346">
    <property type="entry name" value="HTH_ICLR"/>
    <property type="match status" value="1"/>
</dbReference>
<dbReference type="Pfam" id="PF01614">
    <property type="entry name" value="IclR_C"/>
    <property type="match status" value="1"/>
</dbReference>
<dbReference type="Gene3D" id="3.30.450.40">
    <property type="match status" value="1"/>
</dbReference>
<name>A0A9E7R2X7_9EURY</name>